<proteinExistence type="predicted"/>
<comment type="caution">
    <text evidence="1">The sequence shown here is derived from an EMBL/GenBank/DDBJ whole genome shotgun (WGS) entry which is preliminary data.</text>
</comment>
<keyword evidence="2" id="KW-1185">Reference proteome</keyword>
<reference evidence="1" key="1">
    <citation type="submission" date="2020-10" db="EMBL/GenBank/DDBJ databases">
        <title>Chromosome-scale genome assembly of the Allis shad, Alosa alosa.</title>
        <authorList>
            <person name="Margot Z."/>
            <person name="Christophe K."/>
            <person name="Cabau C."/>
            <person name="Louis A."/>
            <person name="Berthelot C."/>
            <person name="Parey E."/>
            <person name="Roest Crollius H."/>
            <person name="Montfort J."/>
            <person name="Robinson-Rechavi M."/>
            <person name="Bucao C."/>
            <person name="Bouchez O."/>
            <person name="Gislard M."/>
            <person name="Lluch J."/>
            <person name="Milhes M."/>
            <person name="Lampietro C."/>
            <person name="Lopez Roques C."/>
            <person name="Donnadieu C."/>
            <person name="Braasch I."/>
            <person name="Desvignes T."/>
            <person name="Postlethwait J."/>
            <person name="Bobe J."/>
            <person name="Guiguen Y."/>
        </authorList>
    </citation>
    <scope>NUCLEOTIDE SEQUENCE</scope>
    <source>
        <strain evidence="1">M-15738</strain>
        <tissue evidence="1">Blood</tissue>
    </source>
</reference>
<accession>A0AAV6FW10</accession>
<evidence type="ECO:0000313" key="2">
    <source>
        <dbReference type="Proteomes" id="UP000823561"/>
    </source>
</evidence>
<protein>
    <submittedName>
        <fullName evidence="1">Uncharacterized protein</fullName>
    </submittedName>
</protein>
<evidence type="ECO:0000313" key="1">
    <source>
        <dbReference type="EMBL" id="KAG5264566.1"/>
    </source>
</evidence>
<feature type="non-terminal residue" evidence="1">
    <location>
        <position position="80"/>
    </location>
</feature>
<sequence length="80" mass="9170">MSSTFITCIRHSVSHFPIVWLTQSSFMEYPVYYAILFAHLLSEALLFSAKVYPSNFSKVGTYKMTCTSCQNHRTNCMTVT</sequence>
<gene>
    <name evidence="1" type="ORF">AALO_G00255620</name>
</gene>
<name>A0AAV6FW10_9TELE</name>
<organism evidence="1 2">
    <name type="scientific">Alosa alosa</name>
    <name type="common">allis shad</name>
    <dbReference type="NCBI Taxonomy" id="278164"/>
    <lineage>
        <taxon>Eukaryota</taxon>
        <taxon>Metazoa</taxon>
        <taxon>Chordata</taxon>
        <taxon>Craniata</taxon>
        <taxon>Vertebrata</taxon>
        <taxon>Euteleostomi</taxon>
        <taxon>Actinopterygii</taxon>
        <taxon>Neopterygii</taxon>
        <taxon>Teleostei</taxon>
        <taxon>Clupei</taxon>
        <taxon>Clupeiformes</taxon>
        <taxon>Clupeoidei</taxon>
        <taxon>Clupeidae</taxon>
        <taxon>Alosa</taxon>
    </lineage>
</organism>
<dbReference type="EMBL" id="JADWDJ010000020">
    <property type="protein sequence ID" value="KAG5264566.1"/>
    <property type="molecule type" value="Genomic_DNA"/>
</dbReference>
<dbReference type="Proteomes" id="UP000823561">
    <property type="component" value="Chromosome 20"/>
</dbReference>
<dbReference type="AlphaFoldDB" id="A0AAV6FW10"/>